<dbReference type="Proteomes" id="UP000595970">
    <property type="component" value="Segment"/>
</dbReference>
<dbReference type="EMBL" id="MT740748">
    <property type="protein sequence ID" value="QOC54759.1"/>
    <property type="molecule type" value="Genomic_DNA"/>
</dbReference>
<protein>
    <recommendedName>
        <fullName evidence="3">HNS binding protein</fullName>
    </recommendedName>
</protein>
<evidence type="ECO:0008006" key="3">
    <source>
        <dbReference type="Google" id="ProtNLM"/>
    </source>
</evidence>
<sequence length="68" mass="7476">MNNYIQVLRHIQAEPQTFQSNHFRGNASFYAEAASRGHISCLDGGRNTGKWRVTASGAVFLSIYGGSE</sequence>
<proteinExistence type="predicted"/>
<evidence type="ECO:0000313" key="1">
    <source>
        <dbReference type="EMBL" id="QOC54759.1"/>
    </source>
</evidence>
<accession>A0A7S6HSA9</accession>
<evidence type="ECO:0000313" key="2">
    <source>
        <dbReference type="Proteomes" id="UP000595970"/>
    </source>
</evidence>
<name>A0A7S6HSA9_9CAUD</name>
<organism evidence="1 2">
    <name type="scientific">Aeromonas phage T7-Ah</name>
    <dbReference type="NCBI Taxonomy" id="2759196"/>
    <lineage>
        <taxon>Viruses</taxon>
        <taxon>Duplodnaviria</taxon>
        <taxon>Heunggongvirae</taxon>
        <taxon>Uroviricota</taxon>
        <taxon>Caudoviricetes</taxon>
        <taxon>Autographivirales</taxon>
        <taxon>Autotranscriptaviridae</taxon>
        <taxon>Studiervirinae</taxon>
        <taxon>Armandvirus</taxon>
        <taxon>Armandvirus T7Ah</taxon>
    </lineage>
</organism>
<reference evidence="1 2" key="1">
    <citation type="journal article" date="2021" name="Arch.">
        <title>Characterization of bacteriophage T7-Ah reveals its lytic activity against a subset of both mesophilic and psychrophilic Aeromonas salmonicida strains.</title>
        <authorList>
            <person name="Leduc G.R."/>
            <person name="Paquet V.E."/>
            <person name="Vincent A.T."/>
            <person name="Charette S.J."/>
        </authorList>
    </citation>
    <scope>NUCLEOTIDE SEQUENCE [LARGE SCALE GENOMIC DNA]</scope>
</reference>
<keyword evidence="2" id="KW-1185">Reference proteome</keyword>